<protein>
    <submittedName>
        <fullName evidence="2">Uncharacterized protein</fullName>
    </submittedName>
</protein>
<evidence type="ECO:0000313" key="2">
    <source>
        <dbReference type="EMBL" id="GAA1774236.1"/>
    </source>
</evidence>
<dbReference type="Proteomes" id="UP001501475">
    <property type="component" value="Unassembled WGS sequence"/>
</dbReference>
<evidence type="ECO:0000256" key="1">
    <source>
        <dbReference type="SAM" id="SignalP"/>
    </source>
</evidence>
<evidence type="ECO:0000313" key="3">
    <source>
        <dbReference type="Proteomes" id="UP001501475"/>
    </source>
</evidence>
<accession>A0ABN2L4X0</accession>
<keyword evidence="1" id="KW-0732">Signal</keyword>
<feature type="signal peptide" evidence="1">
    <location>
        <begin position="1"/>
        <end position="24"/>
    </location>
</feature>
<keyword evidence="3" id="KW-1185">Reference proteome</keyword>
<dbReference type="EMBL" id="BAAAPN010000101">
    <property type="protein sequence ID" value="GAA1774236.1"/>
    <property type="molecule type" value="Genomic_DNA"/>
</dbReference>
<dbReference type="SUPFAM" id="SSF75011">
    <property type="entry name" value="3-carboxy-cis,cis-mucoante lactonizing enzyme"/>
    <property type="match status" value="1"/>
</dbReference>
<name>A0ABN2L4X0_9MICO</name>
<feature type="chain" id="PRO_5045075447" evidence="1">
    <location>
        <begin position="25"/>
        <end position="791"/>
    </location>
</feature>
<organism evidence="2 3">
    <name type="scientific">Nostocoides vanveenii</name>
    <dbReference type="NCBI Taxonomy" id="330835"/>
    <lineage>
        <taxon>Bacteria</taxon>
        <taxon>Bacillati</taxon>
        <taxon>Actinomycetota</taxon>
        <taxon>Actinomycetes</taxon>
        <taxon>Micrococcales</taxon>
        <taxon>Intrasporangiaceae</taxon>
        <taxon>Nostocoides</taxon>
    </lineage>
</organism>
<sequence>MPASRVARALLLTPLLTAAGGSLANAQPSGDLTVNTTAAETVLATSLDRGMPMTQRGAIALTTTTRGGLAAPAVVDMPSSVNGVVNIARWTEDPATGIGKMVNVFHGTAFTDGAERTTISLAQTKAPGGVVLIGTRLGEIIKVNPSAAIDGNVLRPGKLFPGKHPVIWDIAPTTTGNALISTGYATDAGTTGGQIATINYSKTPTITKLLGTPFPNGLARTVGTWRGFTFTGSMYQDQAEVKVRQGDGTWQTLFAGTPKTQQTSPGDYIDSITVRGNHLYVSYASYTQTVYGSGVYSFRLRSANGKVSVTPEGDPKQPVLPYIWGVTPVPSTFGGTDAVAGVGRDGSMSMYDPAAATKVAKIGQSGSFGTAGVTDTRVVLPSDTCWLTTPSGSNACIGTVDISTGAIASVTEATGNPWTQQLIGPTDGDTPVFWSGTRPFTVVKSTTDGKVRASLSYFNRSLLADADTGKWGSFSCTGGLPVAQVEGIGSGDGKTVTGTYPDGSLRIQDEVSPADCVAATTPIIGSRQVRPTEIVHLGDGKFAVGSYSIGGVAPGALSILDARTAVMIPSCGTTSGSICDTEIADKCAGMVPGDGVSAVAAAPDPSGKARYVFAGTNAWSPNQNVPTNAETAHLFRYDLTTGRIDTCISVPGFSVTDLAFDRDGKLFLLSDRGTNGSSYGKTIYRVDDPTGAMTLVDTGLPLPSNGGGSGTLVPLDSGMFAVATGYGNYPGMLFAVDPNRMNATKTGLYRDTLAGTGGPMTVTTNGRWVYNRDGVLYSQSQGVGGPVIWYP</sequence>
<gene>
    <name evidence="2" type="ORF">GCM10009810_34080</name>
</gene>
<proteinExistence type="predicted"/>
<comment type="caution">
    <text evidence="2">The sequence shown here is derived from an EMBL/GenBank/DDBJ whole genome shotgun (WGS) entry which is preliminary data.</text>
</comment>
<reference evidence="2 3" key="1">
    <citation type="journal article" date="2019" name="Int. J. Syst. Evol. Microbiol.">
        <title>The Global Catalogue of Microorganisms (GCM) 10K type strain sequencing project: providing services to taxonomists for standard genome sequencing and annotation.</title>
        <authorList>
            <consortium name="The Broad Institute Genomics Platform"/>
            <consortium name="The Broad Institute Genome Sequencing Center for Infectious Disease"/>
            <person name="Wu L."/>
            <person name="Ma J."/>
        </authorList>
    </citation>
    <scope>NUCLEOTIDE SEQUENCE [LARGE SCALE GENOMIC DNA]</scope>
    <source>
        <strain evidence="2 3">JCM 15591</strain>
    </source>
</reference>